<dbReference type="InterPro" id="IPR000907">
    <property type="entry name" value="LipOase"/>
</dbReference>
<dbReference type="Ensembl" id="ENSVKKT00000029666.1">
    <property type="protein sequence ID" value="ENSVKKP00000028978.1"/>
    <property type="gene ID" value="ENSVKKG00000018661.1"/>
</dbReference>
<evidence type="ECO:0000256" key="10">
    <source>
        <dbReference type="PIRSR" id="PIRSR601885-1"/>
    </source>
</evidence>
<dbReference type="PRINTS" id="PR00087">
    <property type="entry name" value="LIPOXYGENASE"/>
</dbReference>
<reference evidence="15" key="1">
    <citation type="submission" date="2025-08" db="UniProtKB">
        <authorList>
            <consortium name="Ensembl"/>
        </authorList>
    </citation>
    <scope>IDENTIFICATION</scope>
</reference>
<protein>
    <submittedName>
        <fullName evidence="15">Uncharacterized protein</fullName>
    </submittedName>
</protein>
<dbReference type="InterPro" id="IPR020834">
    <property type="entry name" value="LipOase_CS"/>
</dbReference>
<comment type="similarity">
    <text evidence="3">Belongs to the lipoxygenase family.</text>
</comment>
<feature type="binding site" evidence="10">
    <location>
        <position position="347"/>
    </location>
    <ligand>
        <name>Fe cation</name>
        <dbReference type="ChEBI" id="CHEBI:24875"/>
        <note>catalytic</note>
    </ligand>
</feature>
<feature type="domain" description="Lipoxygenase" evidence="14">
    <location>
        <begin position="108"/>
        <end position="657"/>
    </location>
</feature>
<keyword evidence="8 10" id="KW-0408">Iron</keyword>
<keyword evidence="7" id="KW-0560">Oxidoreductase</keyword>
<dbReference type="Gene3D" id="2.60.60.20">
    <property type="entry name" value="PLAT/LH2 domain"/>
    <property type="match status" value="1"/>
</dbReference>
<evidence type="ECO:0000256" key="12">
    <source>
        <dbReference type="PROSITE-ProRule" id="PRU00152"/>
    </source>
</evidence>
<comment type="pathway">
    <text evidence="2">Lipid metabolism.</text>
</comment>
<dbReference type="PROSITE" id="PS00081">
    <property type="entry name" value="LIPOXYGENASE_2"/>
    <property type="match status" value="1"/>
</dbReference>
<comment type="caution">
    <text evidence="12">Lacks conserved residue(s) required for the propagation of feature annotation.</text>
</comment>
<dbReference type="Gene3D" id="1.20.245.10">
    <property type="entry name" value="Lipoxygenase-1, Domain 5"/>
    <property type="match status" value="1"/>
</dbReference>
<dbReference type="GO" id="GO:0005506">
    <property type="term" value="F:iron ion binding"/>
    <property type="evidence" value="ECO:0007669"/>
    <property type="project" value="InterPro"/>
</dbReference>
<sequence length="657" mass="74140">MHPPWLITTEISKMCLPGWLFGWRSSFGNISALTVALNRSLDVLRMLLDPPTFLLQVNEYRVTSEHDLGEIILLRLHKEYLIEIFSNSWYCDFIKVMGPDGRTYHFPCYQWLEGRQVLELREGTGKLAAERETEMCWKVFETGVPYCLDVGSSLELEKDVKFSFAKAALFIKRAAVKGWDCLPPRHRSCSIESLFALPLPVSIMEHWKEDVLFGYLFLNGLNPTMIRKCTEIPPNFPVTQEMVAASLGDSTTLQGELEKGNIFLVDYRILEGVPAGLNNGRQQYIAAPLCLLHLSAAGYLMPLAIQLSQTPGPEAPIFLPSDSEWDWILAKTWVRNSDFHVHQILTHLLKTHLLAEVFAMAILRQLPMCHPLFKLLIPHMRFTFHINTLARDLLISKGGVFDKATGTAYQGLVKLLQKGTAMMTYSSLCLPEDLEARGVSSLPNFYYREDGLKIWAAVESFVSGIVDLYYQNDSAVQADSELQLWIEEIFSRGFLGQKSSGIPSSFSAVKELKKFLTMLIYTCSAQHSAVNSGQFDIGAWMPNLPSSMRKPPPTTKGTATLESYKDTLPAINTTATILSTLWLLSADPGDMILLGNYPNEHFTEEMPKRLIADFQGQLQQISKEIEARNKLLANRKEPLPRIYLYLFPPLVENSVSI</sequence>
<dbReference type="PRINTS" id="PR00467">
    <property type="entry name" value="MAMLPOXGNASE"/>
</dbReference>
<dbReference type="PANTHER" id="PTHR11771">
    <property type="entry name" value="LIPOXYGENASE"/>
    <property type="match status" value="1"/>
</dbReference>
<dbReference type="PROSITE" id="PS50095">
    <property type="entry name" value="PLAT"/>
    <property type="match status" value="1"/>
</dbReference>
<dbReference type="InterPro" id="IPR001885">
    <property type="entry name" value="LipOase_mml"/>
</dbReference>
<evidence type="ECO:0000256" key="6">
    <source>
        <dbReference type="ARBA" id="ARBA00022964"/>
    </source>
</evidence>
<evidence type="ECO:0000256" key="2">
    <source>
        <dbReference type="ARBA" id="ARBA00005189"/>
    </source>
</evidence>
<comment type="subcellular location">
    <subcellularLocation>
        <location evidence="1">Cytoplasm</location>
    </subcellularLocation>
</comment>
<name>A0A8D2LX61_VARKO</name>
<organism evidence="15 16">
    <name type="scientific">Varanus komodoensis</name>
    <name type="common">Komodo dragon</name>
    <dbReference type="NCBI Taxonomy" id="61221"/>
    <lineage>
        <taxon>Eukaryota</taxon>
        <taxon>Metazoa</taxon>
        <taxon>Chordata</taxon>
        <taxon>Craniata</taxon>
        <taxon>Vertebrata</taxon>
        <taxon>Euteleostomi</taxon>
        <taxon>Lepidosauria</taxon>
        <taxon>Squamata</taxon>
        <taxon>Bifurcata</taxon>
        <taxon>Unidentata</taxon>
        <taxon>Episquamata</taxon>
        <taxon>Toxicofera</taxon>
        <taxon>Anguimorpha</taxon>
        <taxon>Paleoanguimorpha</taxon>
        <taxon>Varanoidea</taxon>
        <taxon>Varanidae</taxon>
        <taxon>Varanus</taxon>
    </lineage>
</organism>
<evidence type="ECO:0000256" key="5">
    <source>
        <dbReference type="ARBA" id="ARBA00022723"/>
    </source>
</evidence>
<dbReference type="Pfam" id="PF00305">
    <property type="entry name" value="Lipoxygenase"/>
    <property type="match status" value="1"/>
</dbReference>
<dbReference type="Proteomes" id="UP000694545">
    <property type="component" value="Unplaced"/>
</dbReference>
<keyword evidence="4" id="KW-0963">Cytoplasm</keyword>
<accession>A0A8D2LX61</accession>
<keyword evidence="9" id="KW-0443">Lipid metabolism</keyword>
<evidence type="ECO:0000259" key="13">
    <source>
        <dbReference type="PROSITE" id="PS50095"/>
    </source>
</evidence>
<dbReference type="InterPro" id="IPR036392">
    <property type="entry name" value="PLAT/LH2_dom_sf"/>
</dbReference>
<evidence type="ECO:0000259" key="14">
    <source>
        <dbReference type="PROSITE" id="PS51393"/>
    </source>
</evidence>
<comment type="cofactor">
    <cofactor evidence="10">
        <name>Fe cation</name>
        <dbReference type="ChEBI" id="CHEBI:24875"/>
    </cofactor>
    <text evidence="10">Binds 1 Fe cation per subunit.</text>
</comment>
<dbReference type="Pfam" id="PF01477">
    <property type="entry name" value="PLAT"/>
    <property type="match status" value="1"/>
</dbReference>
<dbReference type="InterPro" id="IPR001024">
    <property type="entry name" value="PLAT/LH2_dom"/>
</dbReference>
<dbReference type="GO" id="GO:0034440">
    <property type="term" value="P:lipid oxidation"/>
    <property type="evidence" value="ECO:0007669"/>
    <property type="project" value="InterPro"/>
</dbReference>
<evidence type="ECO:0000256" key="4">
    <source>
        <dbReference type="ARBA" id="ARBA00022490"/>
    </source>
</evidence>
<evidence type="ECO:0000313" key="15">
    <source>
        <dbReference type="Ensembl" id="ENSVKKP00000028978.1"/>
    </source>
</evidence>
<evidence type="ECO:0000256" key="8">
    <source>
        <dbReference type="ARBA" id="ARBA00023004"/>
    </source>
</evidence>
<evidence type="ECO:0000256" key="1">
    <source>
        <dbReference type="ARBA" id="ARBA00004496"/>
    </source>
</evidence>
<dbReference type="InterPro" id="IPR013819">
    <property type="entry name" value="LipOase_C"/>
</dbReference>
<dbReference type="GO" id="GO:0005737">
    <property type="term" value="C:cytoplasm"/>
    <property type="evidence" value="ECO:0007669"/>
    <property type="project" value="UniProtKB-SubCell"/>
</dbReference>
<feature type="site" description="Essential for stabilizing binding to COTL1" evidence="11">
    <location>
        <position position="111"/>
    </location>
</feature>
<dbReference type="AlphaFoldDB" id="A0A8D2LX61"/>
<dbReference type="Gene3D" id="3.10.450.60">
    <property type="match status" value="1"/>
</dbReference>
<reference evidence="15" key="2">
    <citation type="submission" date="2025-09" db="UniProtKB">
        <authorList>
            <consortium name="Ensembl"/>
        </authorList>
    </citation>
    <scope>IDENTIFICATION</scope>
</reference>
<dbReference type="SUPFAM" id="SSF48484">
    <property type="entry name" value="Lipoxigenase"/>
    <property type="match status" value="1"/>
</dbReference>
<proteinExistence type="inferred from homology"/>
<evidence type="ECO:0000313" key="16">
    <source>
        <dbReference type="Proteomes" id="UP000694545"/>
    </source>
</evidence>
<feature type="domain" description="PLAT" evidence="13">
    <location>
        <begin position="9"/>
        <end position="126"/>
    </location>
</feature>
<feature type="binding site" evidence="10">
    <location>
        <position position="527"/>
    </location>
    <ligand>
        <name>Fe cation</name>
        <dbReference type="ChEBI" id="CHEBI:24875"/>
        <note>catalytic</note>
    </ligand>
</feature>
<dbReference type="GO" id="GO:0016702">
    <property type="term" value="F:oxidoreductase activity, acting on single donors with incorporation of molecular oxygen, incorporation of two atoms of oxygen"/>
    <property type="evidence" value="ECO:0007669"/>
    <property type="project" value="InterPro"/>
</dbReference>
<evidence type="ECO:0000256" key="3">
    <source>
        <dbReference type="ARBA" id="ARBA00009419"/>
    </source>
</evidence>
<dbReference type="SUPFAM" id="SSF49723">
    <property type="entry name" value="Lipase/lipooxygenase domain (PLAT/LH2 domain)"/>
    <property type="match status" value="1"/>
</dbReference>
<keyword evidence="5 10" id="KW-0479">Metal-binding</keyword>
<dbReference type="InterPro" id="IPR036226">
    <property type="entry name" value="LipOase_C_sf"/>
</dbReference>
<feature type="binding site" evidence="10">
    <location>
        <position position="657"/>
    </location>
    <ligand>
        <name>Fe cation</name>
        <dbReference type="ChEBI" id="CHEBI:24875"/>
        <note>catalytic</note>
    </ligand>
</feature>
<dbReference type="FunFam" id="1.20.245.10:FF:000001">
    <property type="entry name" value="Arachidonate 5-lipoxygenase a"/>
    <property type="match status" value="1"/>
</dbReference>
<dbReference type="PROSITE" id="PS51393">
    <property type="entry name" value="LIPOXYGENASE_3"/>
    <property type="match status" value="1"/>
</dbReference>
<feature type="binding site" evidence="10">
    <location>
        <position position="352"/>
    </location>
    <ligand>
        <name>Fe cation</name>
        <dbReference type="ChEBI" id="CHEBI:24875"/>
        <note>catalytic</note>
    </ligand>
</feature>
<keyword evidence="6" id="KW-0223">Dioxygenase</keyword>
<evidence type="ECO:0000256" key="7">
    <source>
        <dbReference type="ARBA" id="ARBA00023002"/>
    </source>
</evidence>
<evidence type="ECO:0000256" key="11">
    <source>
        <dbReference type="PIRSR" id="PIRSR601885-3"/>
    </source>
</evidence>
<keyword evidence="16" id="KW-1185">Reference proteome</keyword>
<evidence type="ECO:0000256" key="9">
    <source>
        <dbReference type="ARBA" id="ARBA00023098"/>
    </source>
</evidence>